<dbReference type="GO" id="GO:0005524">
    <property type="term" value="F:ATP binding"/>
    <property type="evidence" value="ECO:0007669"/>
    <property type="project" value="UniProtKB-KW"/>
</dbReference>
<dbReference type="SUPFAM" id="SSF55785">
    <property type="entry name" value="PYP-like sensor domain (PAS domain)"/>
    <property type="match status" value="1"/>
</dbReference>
<sequence length="364" mass="40636">MNDHEVYEISTSFPFGRMDASTSATYLRALIGNSPIAIIALDAQHRYTMCNPAFERLFQYTSKELFSEDLDYLIAGPEMMEEARDLSRRVLQGDKVHTVTQRRRRDGMIVDVELYGIPLVVDGELAGVYGLYQDVTERNKAQTAFRAISDQMDNLQQEERRRIARDLHDSTSQELTVLNWNLARLNALVTDKDEALQRLVQETREIASQCSARIRSASYLLHPPLLGEGGLTRALPWLVEGFEQRSGIQVGLEMSANLGRFRDGVEIAIFRVVQESLTNVLRHSGSAVVQIALRCDEDWLLLSISDEGAEQGGPAVSHEKRMYGVGVSGMRERVEKLGGCFSIDGTKGGTTVMVTIPRNMGVHG</sequence>
<dbReference type="EMBL" id="CP002482">
    <property type="protein sequence ID" value="ADW71119.1"/>
    <property type="molecule type" value="Genomic_DNA"/>
</dbReference>
<evidence type="ECO:0000256" key="5">
    <source>
        <dbReference type="ARBA" id="ARBA00022741"/>
    </source>
</evidence>
<dbReference type="NCBIfam" id="TIGR00229">
    <property type="entry name" value="sensory_box"/>
    <property type="match status" value="1"/>
</dbReference>
<dbReference type="Pfam" id="PF02518">
    <property type="entry name" value="HATPase_c"/>
    <property type="match status" value="1"/>
</dbReference>
<dbReference type="InterPro" id="IPR013656">
    <property type="entry name" value="PAS_4"/>
</dbReference>
<protein>
    <recommendedName>
        <fullName evidence="2">histidine kinase</fullName>
        <ecNumber evidence="2">2.7.13.3</ecNumber>
    </recommendedName>
</protein>
<proteinExistence type="predicted"/>
<dbReference type="Gene3D" id="3.30.450.20">
    <property type="entry name" value="PAS domain"/>
    <property type="match status" value="1"/>
</dbReference>
<evidence type="ECO:0000313" key="12">
    <source>
        <dbReference type="Proteomes" id="UP000000343"/>
    </source>
</evidence>
<reference evidence="12" key="1">
    <citation type="submission" date="2011-01" db="EMBL/GenBank/DDBJ databases">
        <title>Complete sequence of plasmid2 of Acidobacterium sp. MP5ACTX9.</title>
        <authorList>
            <consortium name="US DOE Joint Genome Institute"/>
            <person name="Lucas S."/>
            <person name="Copeland A."/>
            <person name="Lapidus A."/>
            <person name="Cheng J.-F."/>
            <person name="Goodwin L."/>
            <person name="Pitluck S."/>
            <person name="Teshima H."/>
            <person name="Detter J.C."/>
            <person name="Han C."/>
            <person name="Tapia R."/>
            <person name="Land M."/>
            <person name="Hauser L."/>
            <person name="Kyrpides N."/>
            <person name="Ivanova N."/>
            <person name="Ovchinnikova G."/>
            <person name="Pagani I."/>
            <person name="Rawat S.R."/>
            <person name="Mannisto M."/>
            <person name="Haggblom M.M."/>
            <person name="Woyke T."/>
        </authorList>
    </citation>
    <scope>NUCLEOTIDE SEQUENCE [LARGE SCALE GENOMIC DNA]</scope>
    <source>
        <strain evidence="12">MP5ACTX9</strain>
        <plasmid evidence="12">Plasmid pACIX902</plasmid>
    </source>
</reference>
<dbReference type="SUPFAM" id="SSF55874">
    <property type="entry name" value="ATPase domain of HSP90 chaperone/DNA topoisomerase II/histidine kinase"/>
    <property type="match status" value="1"/>
</dbReference>
<dbReference type="Pfam" id="PF08448">
    <property type="entry name" value="PAS_4"/>
    <property type="match status" value="1"/>
</dbReference>
<dbReference type="InterPro" id="IPR050482">
    <property type="entry name" value="Sensor_HK_TwoCompSys"/>
</dbReference>
<dbReference type="AlphaFoldDB" id="E8X710"/>
<evidence type="ECO:0000256" key="3">
    <source>
        <dbReference type="ARBA" id="ARBA00022553"/>
    </source>
</evidence>
<keyword evidence="4" id="KW-0808">Transferase</keyword>
<dbReference type="PROSITE" id="PS50109">
    <property type="entry name" value="HIS_KIN"/>
    <property type="match status" value="1"/>
</dbReference>
<dbReference type="OrthoDB" id="9778496at2"/>
<keyword evidence="12" id="KW-1185">Reference proteome</keyword>
<dbReference type="SMART" id="SM00387">
    <property type="entry name" value="HATPase_c"/>
    <property type="match status" value="1"/>
</dbReference>
<dbReference type="Proteomes" id="UP000000343">
    <property type="component" value="Plasmid pACIX902"/>
</dbReference>
<dbReference type="InterPro" id="IPR036890">
    <property type="entry name" value="HATPase_C_sf"/>
</dbReference>
<evidence type="ECO:0000256" key="4">
    <source>
        <dbReference type="ARBA" id="ARBA00022679"/>
    </source>
</evidence>
<evidence type="ECO:0000256" key="1">
    <source>
        <dbReference type="ARBA" id="ARBA00000085"/>
    </source>
</evidence>
<dbReference type="GO" id="GO:0046983">
    <property type="term" value="F:protein dimerization activity"/>
    <property type="evidence" value="ECO:0007669"/>
    <property type="project" value="InterPro"/>
</dbReference>
<evidence type="ECO:0000259" key="10">
    <source>
        <dbReference type="PROSITE" id="PS50112"/>
    </source>
</evidence>
<dbReference type="CDD" id="cd16917">
    <property type="entry name" value="HATPase_UhpB-NarQ-NarX-like"/>
    <property type="match status" value="1"/>
</dbReference>
<organism evidence="12">
    <name type="scientific">Granulicella tundricola (strain ATCC BAA-1859 / DSM 23138 / MP5ACTX9)</name>
    <dbReference type="NCBI Taxonomy" id="1198114"/>
    <lineage>
        <taxon>Bacteria</taxon>
        <taxon>Pseudomonadati</taxon>
        <taxon>Acidobacteriota</taxon>
        <taxon>Terriglobia</taxon>
        <taxon>Terriglobales</taxon>
        <taxon>Acidobacteriaceae</taxon>
        <taxon>Granulicella</taxon>
    </lineage>
</organism>
<dbReference type="InterPro" id="IPR035965">
    <property type="entry name" value="PAS-like_dom_sf"/>
</dbReference>
<keyword evidence="8" id="KW-0902">Two-component regulatory system</keyword>
<evidence type="ECO:0000256" key="7">
    <source>
        <dbReference type="ARBA" id="ARBA00022840"/>
    </source>
</evidence>
<dbReference type="SMART" id="SM00091">
    <property type="entry name" value="PAS"/>
    <property type="match status" value="1"/>
</dbReference>
<geneLocation type="plasmid" evidence="11 12">
    <name>pACIX902</name>
</geneLocation>
<dbReference type="PANTHER" id="PTHR24421">
    <property type="entry name" value="NITRATE/NITRITE SENSOR PROTEIN NARX-RELATED"/>
    <property type="match status" value="1"/>
</dbReference>
<dbReference type="GO" id="GO:0000155">
    <property type="term" value="F:phosphorelay sensor kinase activity"/>
    <property type="evidence" value="ECO:0007669"/>
    <property type="project" value="InterPro"/>
</dbReference>
<dbReference type="GO" id="GO:0016020">
    <property type="term" value="C:membrane"/>
    <property type="evidence" value="ECO:0007669"/>
    <property type="project" value="InterPro"/>
</dbReference>
<keyword evidence="5" id="KW-0547">Nucleotide-binding</keyword>
<dbReference type="InterPro" id="IPR003594">
    <property type="entry name" value="HATPase_dom"/>
</dbReference>
<dbReference type="Gene3D" id="3.30.565.10">
    <property type="entry name" value="Histidine kinase-like ATPase, C-terminal domain"/>
    <property type="match status" value="1"/>
</dbReference>
<dbReference type="CDD" id="cd00130">
    <property type="entry name" value="PAS"/>
    <property type="match status" value="1"/>
</dbReference>
<feature type="domain" description="Histidine kinase" evidence="9">
    <location>
        <begin position="269"/>
        <end position="360"/>
    </location>
</feature>
<evidence type="ECO:0000256" key="2">
    <source>
        <dbReference type="ARBA" id="ARBA00012438"/>
    </source>
</evidence>
<dbReference type="Pfam" id="PF07730">
    <property type="entry name" value="HisKA_3"/>
    <property type="match status" value="1"/>
</dbReference>
<comment type="catalytic activity">
    <reaction evidence="1">
        <text>ATP + protein L-histidine = ADP + protein N-phospho-L-histidine.</text>
        <dbReference type="EC" id="2.7.13.3"/>
    </reaction>
</comment>
<evidence type="ECO:0000256" key="8">
    <source>
        <dbReference type="ARBA" id="ARBA00023012"/>
    </source>
</evidence>
<feature type="domain" description="PAS" evidence="10">
    <location>
        <begin position="23"/>
        <end position="94"/>
    </location>
</feature>
<gene>
    <name evidence="11" type="ordered locus">AciX9_3833</name>
</gene>
<name>E8X710_GRATM</name>
<evidence type="ECO:0000259" key="9">
    <source>
        <dbReference type="PROSITE" id="PS50109"/>
    </source>
</evidence>
<dbReference type="InterPro" id="IPR011712">
    <property type="entry name" value="Sig_transdc_His_kin_sub3_dim/P"/>
</dbReference>
<dbReference type="InterPro" id="IPR005467">
    <property type="entry name" value="His_kinase_dom"/>
</dbReference>
<dbReference type="Gene3D" id="1.20.5.1930">
    <property type="match status" value="1"/>
</dbReference>
<accession>E8X710</accession>
<keyword evidence="7" id="KW-0067">ATP-binding</keyword>
<dbReference type="PANTHER" id="PTHR24421:SF10">
    <property type="entry name" value="NITRATE_NITRITE SENSOR PROTEIN NARQ"/>
    <property type="match status" value="1"/>
</dbReference>
<dbReference type="KEGG" id="acm:AciX9_3833"/>
<dbReference type="InterPro" id="IPR000014">
    <property type="entry name" value="PAS"/>
</dbReference>
<dbReference type="PROSITE" id="PS50112">
    <property type="entry name" value="PAS"/>
    <property type="match status" value="1"/>
</dbReference>
<keyword evidence="3" id="KW-0597">Phosphoprotein</keyword>
<evidence type="ECO:0000313" key="11">
    <source>
        <dbReference type="EMBL" id="ADW71119.1"/>
    </source>
</evidence>
<evidence type="ECO:0000256" key="6">
    <source>
        <dbReference type="ARBA" id="ARBA00022777"/>
    </source>
</evidence>
<dbReference type="HOGENOM" id="CLU_000445_114_0_0"/>
<dbReference type="EC" id="2.7.13.3" evidence="2"/>
<keyword evidence="11" id="KW-0614">Plasmid</keyword>
<keyword evidence="6 11" id="KW-0418">Kinase</keyword>
<dbReference type="RefSeq" id="WP_013582141.1">
    <property type="nucleotide sequence ID" value="NC_015065.1"/>
</dbReference>